<dbReference type="OrthoDB" id="2799313at2759"/>
<dbReference type="EMBL" id="WIUZ02000002">
    <property type="protein sequence ID" value="KAF9791155.1"/>
    <property type="molecule type" value="Genomic_DNA"/>
</dbReference>
<dbReference type="Proteomes" id="UP000736335">
    <property type="component" value="Unassembled WGS sequence"/>
</dbReference>
<comment type="caution">
    <text evidence="1">The sequence shown here is derived from an EMBL/GenBank/DDBJ whole genome shotgun (WGS) entry which is preliminary data.</text>
</comment>
<name>A0A9P6HNT2_9AGAM</name>
<evidence type="ECO:0000313" key="1">
    <source>
        <dbReference type="EMBL" id="KAF9791155.1"/>
    </source>
</evidence>
<reference evidence="1" key="2">
    <citation type="submission" date="2020-11" db="EMBL/GenBank/DDBJ databases">
        <authorList>
            <consortium name="DOE Joint Genome Institute"/>
            <person name="Kuo A."/>
            <person name="Miyauchi S."/>
            <person name="Kiss E."/>
            <person name="Drula E."/>
            <person name="Kohler A."/>
            <person name="Sanchez-Garcia M."/>
            <person name="Andreopoulos B."/>
            <person name="Barry K.W."/>
            <person name="Bonito G."/>
            <person name="Buee M."/>
            <person name="Carver A."/>
            <person name="Chen C."/>
            <person name="Cichocki N."/>
            <person name="Clum A."/>
            <person name="Culley D."/>
            <person name="Crous P.W."/>
            <person name="Fauchery L."/>
            <person name="Girlanda M."/>
            <person name="Hayes R."/>
            <person name="Keri Z."/>
            <person name="Labutti K."/>
            <person name="Lipzen A."/>
            <person name="Lombard V."/>
            <person name="Magnuson J."/>
            <person name="Maillard F."/>
            <person name="Morin E."/>
            <person name="Murat C."/>
            <person name="Nolan M."/>
            <person name="Ohm R."/>
            <person name="Pangilinan J."/>
            <person name="Pereira M."/>
            <person name="Perotto S."/>
            <person name="Peter M."/>
            <person name="Riley R."/>
            <person name="Sitrit Y."/>
            <person name="Stielow B."/>
            <person name="Szollosi G."/>
            <person name="Zifcakova L."/>
            <person name="Stursova M."/>
            <person name="Spatafora J.W."/>
            <person name="Tedersoo L."/>
            <person name="Vaario L.-M."/>
            <person name="Yamada A."/>
            <person name="Yan M."/>
            <person name="Wang P."/>
            <person name="Xu J."/>
            <person name="Bruns T."/>
            <person name="Baldrian P."/>
            <person name="Vilgalys R."/>
            <person name="Henrissat B."/>
            <person name="Grigoriev I.V."/>
            <person name="Hibbett D."/>
            <person name="Nagy L.G."/>
            <person name="Martin F.M."/>
        </authorList>
    </citation>
    <scope>NUCLEOTIDE SEQUENCE</scope>
    <source>
        <strain evidence="1">UH-Tt-Lm1</strain>
    </source>
</reference>
<keyword evidence="2" id="KW-1185">Reference proteome</keyword>
<gene>
    <name evidence="1" type="ORF">BJ322DRAFT_1017718</name>
</gene>
<protein>
    <submittedName>
        <fullName evidence="1">Uncharacterized protein</fullName>
    </submittedName>
</protein>
<proteinExistence type="predicted"/>
<accession>A0A9P6HNT2</accession>
<dbReference type="AlphaFoldDB" id="A0A9P6HNT2"/>
<organism evidence="1 2">
    <name type="scientific">Thelephora terrestris</name>
    <dbReference type="NCBI Taxonomy" id="56493"/>
    <lineage>
        <taxon>Eukaryota</taxon>
        <taxon>Fungi</taxon>
        <taxon>Dikarya</taxon>
        <taxon>Basidiomycota</taxon>
        <taxon>Agaricomycotina</taxon>
        <taxon>Agaricomycetes</taxon>
        <taxon>Thelephorales</taxon>
        <taxon>Thelephoraceae</taxon>
        <taxon>Thelephora</taxon>
    </lineage>
</organism>
<sequence length="237" mass="26769">MEVFSPHTATSIGRKNREPLLSSPLPLVHKDTASLSLPSILSKAMSALMVYTSAREEVPQLRYTYGDTRKGWYKKPPVLFSRFGKSGVRLPNAYGVNFEVDEGDSFPFGTNIRGITIRIHFPGYPSSTDVEKTLKELAKQGRRSKARSMQVSTKDYRVKAEPVTKRKLAQEVSKRVKWHIEDLMNNSDLFPFDCGVEGKWCLGEGLMKFEYMTITAIENVSSGSWSPVIHVDKFLQD</sequence>
<reference evidence="1" key="1">
    <citation type="journal article" date="2020" name="Nat. Commun.">
        <title>Large-scale genome sequencing of mycorrhizal fungi provides insights into the early evolution of symbiotic traits.</title>
        <authorList>
            <person name="Miyauchi S."/>
            <person name="Kiss E."/>
            <person name="Kuo A."/>
            <person name="Drula E."/>
            <person name="Kohler A."/>
            <person name="Sanchez-Garcia M."/>
            <person name="Morin E."/>
            <person name="Andreopoulos B."/>
            <person name="Barry K.W."/>
            <person name="Bonito G."/>
            <person name="Buee M."/>
            <person name="Carver A."/>
            <person name="Chen C."/>
            <person name="Cichocki N."/>
            <person name="Clum A."/>
            <person name="Culley D."/>
            <person name="Crous P.W."/>
            <person name="Fauchery L."/>
            <person name="Girlanda M."/>
            <person name="Hayes R.D."/>
            <person name="Keri Z."/>
            <person name="LaButti K."/>
            <person name="Lipzen A."/>
            <person name="Lombard V."/>
            <person name="Magnuson J."/>
            <person name="Maillard F."/>
            <person name="Murat C."/>
            <person name="Nolan M."/>
            <person name="Ohm R.A."/>
            <person name="Pangilinan J."/>
            <person name="Pereira M.F."/>
            <person name="Perotto S."/>
            <person name="Peter M."/>
            <person name="Pfister S."/>
            <person name="Riley R."/>
            <person name="Sitrit Y."/>
            <person name="Stielow J.B."/>
            <person name="Szollosi G."/>
            <person name="Zifcakova L."/>
            <person name="Stursova M."/>
            <person name="Spatafora J.W."/>
            <person name="Tedersoo L."/>
            <person name="Vaario L.M."/>
            <person name="Yamada A."/>
            <person name="Yan M."/>
            <person name="Wang P."/>
            <person name="Xu J."/>
            <person name="Bruns T."/>
            <person name="Baldrian P."/>
            <person name="Vilgalys R."/>
            <person name="Dunand C."/>
            <person name="Henrissat B."/>
            <person name="Grigoriev I.V."/>
            <person name="Hibbett D."/>
            <person name="Nagy L.G."/>
            <person name="Martin F.M."/>
        </authorList>
    </citation>
    <scope>NUCLEOTIDE SEQUENCE</scope>
    <source>
        <strain evidence="1">UH-Tt-Lm1</strain>
    </source>
</reference>
<evidence type="ECO:0000313" key="2">
    <source>
        <dbReference type="Proteomes" id="UP000736335"/>
    </source>
</evidence>